<evidence type="ECO:0000313" key="3">
    <source>
        <dbReference type="Proteomes" id="UP000034778"/>
    </source>
</evidence>
<dbReference type="InterPro" id="IPR011604">
    <property type="entry name" value="PDDEXK-like_dom_sf"/>
</dbReference>
<feature type="domain" description="PD-(D/E)XK endonuclease-like" evidence="1">
    <location>
        <begin position="9"/>
        <end position="228"/>
    </location>
</feature>
<sequence>MDKYKATWVSHSSIADFVVCPRAYYLRNVFKDPNTGNKITVTSPALSLGQAVHEVIEGLSTLPSEERLKISLLKKFDLAWEKVTGKKGGFKTHEQEQEFKERGVKMLNRIIANPGAILKKAIKIQSDFIPNYYLSEEDQIILCGKIDWLEYLESTDSVHIIDFKTGKHEEQEKSLQLPIYLLLATNTQTKKVTKASYWYLEKNNELTPKELPSLLESEDKILTVARRIKLARQLKHFICPQLGCMKCRPLERILRGEGERVGVSDTRQDIYIL</sequence>
<reference evidence="2 3" key="1">
    <citation type="journal article" date="2015" name="Nature">
        <title>rRNA introns, odd ribosomes, and small enigmatic genomes across a large radiation of phyla.</title>
        <authorList>
            <person name="Brown C.T."/>
            <person name="Hug L.A."/>
            <person name="Thomas B.C."/>
            <person name="Sharon I."/>
            <person name="Castelle C.J."/>
            <person name="Singh A."/>
            <person name="Wilkins M.J."/>
            <person name="Williams K.H."/>
            <person name="Banfield J.F."/>
        </authorList>
    </citation>
    <scope>NUCLEOTIDE SEQUENCE [LARGE SCALE GENOMIC DNA]</scope>
</reference>
<dbReference type="Pfam" id="PF12705">
    <property type="entry name" value="PDDEXK_1"/>
    <property type="match status" value="1"/>
</dbReference>
<dbReference type="STRING" id="1618566.UR35_C0001G0173"/>
<gene>
    <name evidence="2" type="ORF">UR35_C0001G0173</name>
</gene>
<dbReference type="InterPro" id="IPR038726">
    <property type="entry name" value="PDDEXK_AddAB-type"/>
</dbReference>
<dbReference type="Gene3D" id="3.90.320.10">
    <property type="match status" value="1"/>
</dbReference>
<dbReference type="AlphaFoldDB" id="A0A0G0A2Z3"/>
<name>A0A0G0A2Z3_9BACT</name>
<comment type="caution">
    <text evidence="2">The sequence shown here is derived from an EMBL/GenBank/DDBJ whole genome shotgun (WGS) entry which is preliminary data.</text>
</comment>
<protein>
    <recommendedName>
        <fullName evidence="1">PD-(D/E)XK endonuclease-like domain-containing protein</fullName>
    </recommendedName>
</protein>
<evidence type="ECO:0000313" key="2">
    <source>
        <dbReference type="EMBL" id="KKP45576.1"/>
    </source>
</evidence>
<evidence type="ECO:0000259" key="1">
    <source>
        <dbReference type="Pfam" id="PF12705"/>
    </source>
</evidence>
<dbReference type="EMBL" id="LBOW01000001">
    <property type="protein sequence ID" value="KKP45576.1"/>
    <property type="molecule type" value="Genomic_DNA"/>
</dbReference>
<accession>A0A0G0A2Z3</accession>
<proteinExistence type="predicted"/>
<organism evidence="2 3">
    <name type="scientific">Candidatus Woesebacteria bacterium GW2011_GWB1_33_22</name>
    <dbReference type="NCBI Taxonomy" id="1618566"/>
    <lineage>
        <taxon>Bacteria</taxon>
        <taxon>Candidatus Woeseibacteriota</taxon>
    </lineage>
</organism>
<dbReference type="Proteomes" id="UP000034778">
    <property type="component" value="Unassembled WGS sequence"/>
</dbReference>